<protein>
    <recommendedName>
        <fullName evidence="14">Electron transfer flavoprotein-ubiquinone oxidoreductase</fullName>
        <shortName evidence="14">ETF-QO</shortName>
        <ecNumber evidence="14">1.5.5.1</ecNumber>
    </recommendedName>
</protein>
<dbReference type="EC" id="1.5.5.1" evidence="14"/>
<dbReference type="Proteomes" id="UP000509597">
    <property type="component" value="Chromosome"/>
</dbReference>
<gene>
    <name evidence="17" type="ORF">HQ393_01655</name>
</gene>
<evidence type="ECO:0000256" key="9">
    <source>
        <dbReference type="ARBA" id="ARBA00023002"/>
    </source>
</evidence>
<dbReference type="PRINTS" id="PR00420">
    <property type="entry name" value="RNGMNOXGNASE"/>
</dbReference>
<dbReference type="InterPro" id="IPR040156">
    <property type="entry name" value="ETF-QO"/>
</dbReference>
<evidence type="ECO:0000256" key="12">
    <source>
        <dbReference type="ARBA" id="ARBA00023075"/>
    </source>
</evidence>
<accession>A0A7H9BNI1</accession>
<keyword evidence="12 14" id="KW-0830">Ubiquinone</keyword>
<dbReference type="GO" id="GO:0004174">
    <property type="term" value="F:electron-transferring-flavoprotein dehydrogenase activity"/>
    <property type="evidence" value="ECO:0007669"/>
    <property type="project" value="UniProtKB-UniRule"/>
</dbReference>
<keyword evidence="18" id="KW-1185">Reference proteome</keyword>
<comment type="function">
    <text evidence="2 14">Accepts electrons from ETF and reduces ubiquinone.</text>
</comment>
<sequence length="548" mass="59454">MQRDQMEYDVVIVGAGPSGLAAAIKLKQLNADLSVCILEKGAQVGAHILSGAVIDPIALNQLLPDWQQQAPKLATAVTSDEFFILDEDSAYPMPQMLLPSQLHNEGCFIVRLGEVCAWLAEQAESLGVEIYPGFAAAEVLYNENDPKGAVRGVATGDMGIAKNGKPKADFARGIEIIAKYTLFAEGARGSLAGDLEAKFDLRKDADPQHYGLGVKEVWQVAPEQHQLGKVQHAQGWPLDNNTSGGAFIYHLPNNQVAVGYVVHLNYQNPYLSPFDELQRFKTHPKIRGLFKGAKRIAYGARAIAEGGFQSLPKLTFPGGVLMGCSAGLLNFPRIKGTHNAMFSGIYAAEAVVEALAAGRSNDELSSYSAKLAASPVWAELESVRNVKPALSKFGTLGGTMYAGFELWLARFGIKTPWTLRSTTPDNATLRPANTVTPIKYPKPDGVLTFSKLDSLTLANVSHEHDQPSHLQLRDEAVPIICNLNEYASPESRYCPAGVYEIVELQGEQKLQINAQNCLHCKTCDIKDPQQNIHWVVPEGSGGPMYTGM</sequence>
<comment type="cofactor">
    <cofactor evidence="14">
        <name>[4Fe-4S] cluster</name>
        <dbReference type="ChEBI" id="CHEBI:49883"/>
    </cofactor>
    <text evidence="14">Binds 1 [4Fe-4S] cluster.</text>
</comment>
<evidence type="ECO:0000256" key="14">
    <source>
        <dbReference type="RuleBase" id="RU366068"/>
    </source>
</evidence>
<evidence type="ECO:0000313" key="17">
    <source>
        <dbReference type="EMBL" id="QLG89788.1"/>
    </source>
</evidence>
<dbReference type="Gene3D" id="3.30.70.20">
    <property type="match status" value="1"/>
</dbReference>
<dbReference type="SUPFAM" id="SSF51905">
    <property type="entry name" value="FAD/NAD(P)-binding domain"/>
    <property type="match status" value="1"/>
</dbReference>
<dbReference type="GO" id="GO:0046872">
    <property type="term" value="F:metal ion binding"/>
    <property type="evidence" value="ECO:0007669"/>
    <property type="project" value="UniProtKB-KW"/>
</dbReference>
<keyword evidence="10 14" id="KW-0408">Iron</keyword>
<dbReference type="FunFam" id="3.30.70.20:FF:000012">
    <property type="entry name" value="Electron transfer flavoprotein-ubiquinone oxidoreductase, mitochondrial"/>
    <property type="match status" value="1"/>
</dbReference>
<dbReference type="SUPFAM" id="SSF54862">
    <property type="entry name" value="4Fe-4S ferredoxins"/>
    <property type="match status" value="1"/>
</dbReference>
<comment type="catalytic activity">
    <reaction evidence="13 14">
        <text>a ubiquinone + reduced [electron-transfer flavoprotein] = a ubiquinol + oxidized [electron-transfer flavoprotein] + H(+)</text>
        <dbReference type="Rhea" id="RHEA:24052"/>
        <dbReference type="Rhea" id="RHEA-COMP:9565"/>
        <dbReference type="Rhea" id="RHEA-COMP:9566"/>
        <dbReference type="Rhea" id="RHEA-COMP:10685"/>
        <dbReference type="Rhea" id="RHEA-COMP:10686"/>
        <dbReference type="ChEBI" id="CHEBI:15378"/>
        <dbReference type="ChEBI" id="CHEBI:16389"/>
        <dbReference type="ChEBI" id="CHEBI:17976"/>
        <dbReference type="ChEBI" id="CHEBI:57692"/>
        <dbReference type="ChEBI" id="CHEBI:58307"/>
        <dbReference type="EC" id="1.5.5.1"/>
    </reaction>
</comment>
<dbReference type="PANTHER" id="PTHR10617">
    <property type="entry name" value="ELECTRON TRANSFER FLAVOPROTEIN-UBIQUINONE OXIDOREDUCTASE"/>
    <property type="match status" value="1"/>
</dbReference>
<keyword evidence="5 14" id="KW-0285">Flavoprotein</keyword>
<dbReference type="PANTHER" id="PTHR10617:SF107">
    <property type="entry name" value="ELECTRON TRANSFER FLAVOPROTEIN-UBIQUINONE OXIDOREDUCTASE, MITOCHONDRIAL"/>
    <property type="match status" value="1"/>
</dbReference>
<evidence type="ECO:0000313" key="18">
    <source>
        <dbReference type="Proteomes" id="UP000509597"/>
    </source>
</evidence>
<dbReference type="SUPFAM" id="SSF54373">
    <property type="entry name" value="FAD-linked reductases, C-terminal domain"/>
    <property type="match status" value="1"/>
</dbReference>
<dbReference type="EMBL" id="CP058627">
    <property type="protein sequence ID" value="QLG89788.1"/>
    <property type="molecule type" value="Genomic_DNA"/>
</dbReference>
<evidence type="ECO:0000256" key="7">
    <source>
        <dbReference type="ARBA" id="ARBA00022827"/>
    </source>
</evidence>
<evidence type="ECO:0000256" key="8">
    <source>
        <dbReference type="ARBA" id="ARBA00022982"/>
    </source>
</evidence>
<keyword evidence="3 14" id="KW-0813">Transport</keyword>
<dbReference type="InterPro" id="IPR049398">
    <property type="entry name" value="ETF-QO/FixC_UQ-bd"/>
</dbReference>
<reference evidence="17 18" key="1">
    <citation type="submission" date="2020-07" db="EMBL/GenBank/DDBJ databases">
        <title>Complete genome sequence of Chitinibacter sp. 2T18.</title>
        <authorList>
            <person name="Bae J.-W."/>
            <person name="Choi J.-W."/>
        </authorList>
    </citation>
    <scope>NUCLEOTIDE SEQUENCE [LARGE SCALE GENOMIC DNA]</scope>
    <source>
        <strain evidence="17 18">2T18</strain>
    </source>
</reference>
<dbReference type="AlphaFoldDB" id="A0A7H9BNI1"/>
<comment type="cofactor">
    <cofactor evidence="1 14">
        <name>FAD</name>
        <dbReference type="ChEBI" id="CHEBI:57692"/>
    </cofactor>
</comment>
<evidence type="ECO:0000256" key="6">
    <source>
        <dbReference type="ARBA" id="ARBA00022723"/>
    </source>
</evidence>
<keyword evidence="8 14" id="KW-0249">Electron transport</keyword>
<evidence type="ECO:0000256" key="3">
    <source>
        <dbReference type="ARBA" id="ARBA00022448"/>
    </source>
</evidence>
<dbReference type="InterPro" id="IPR036188">
    <property type="entry name" value="FAD/NAD-bd_sf"/>
</dbReference>
<proteinExistence type="predicted"/>
<evidence type="ECO:0000256" key="5">
    <source>
        <dbReference type="ARBA" id="ARBA00022630"/>
    </source>
</evidence>
<organism evidence="17 18">
    <name type="scientific">Chitinibacter bivalviorum</name>
    <dbReference type="NCBI Taxonomy" id="2739434"/>
    <lineage>
        <taxon>Bacteria</taxon>
        <taxon>Pseudomonadati</taxon>
        <taxon>Pseudomonadota</taxon>
        <taxon>Betaproteobacteria</taxon>
        <taxon>Neisseriales</taxon>
        <taxon>Chitinibacteraceae</taxon>
        <taxon>Chitinibacter</taxon>
    </lineage>
</organism>
<evidence type="ECO:0000256" key="2">
    <source>
        <dbReference type="ARBA" id="ARBA00002819"/>
    </source>
</evidence>
<dbReference type="KEGG" id="chiz:HQ393_01655"/>
<feature type="domain" description="ETF-QO/FixC ubiquinone-binding" evidence="16">
    <location>
        <begin position="210"/>
        <end position="303"/>
    </location>
</feature>
<dbReference type="Pfam" id="PF21162">
    <property type="entry name" value="ETFQO_UQ-bd"/>
    <property type="match status" value="1"/>
</dbReference>
<evidence type="ECO:0000256" key="1">
    <source>
        <dbReference type="ARBA" id="ARBA00001974"/>
    </source>
</evidence>
<keyword evidence="7 14" id="KW-0274">FAD</keyword>
<dbReference type="Gene3D" id="3.50.50.60">
    <property type="entry name" value="FAD/NAD(P)-binding domain"/>
    <property type="match status" value="1"/>
</dbReference>
<keyword evidence="11 14" id="KW-0411">Iron-sulfur</keyword>
<keyword evidence="9 14" id="KW-0560">Oxidoreductase</keyword>
<keyword evidence="4" id="KW-0004">4Fe-4S</keyword>
<dbReference type="Pfam" id="PF05187">
    <property type="entry name" value="Fer4_ETF_QO"/>
    <property type="match status" value="1"/>
</dbReference>
<evidence type="ECO:0000256" key="11">
    <source>
        <dbReference type="ARBA" id="ARBA00023014"/>
    </source>
</evidence>
<keyword evidence="6 14" id="KW-0479">Metal-binding</keyword>
<dbReference type="InterPro" id="IPR007859">
    <property type="entry name" value="ETF-QO/FixX_C"/>
</dbReference>
<dbReference type="Gene3D" id="3.30.9.90">
    <property type="match status" value="1"/>
</dbReference>
<dbReference type="Pfam" id="PF01946">
    <property type="entry name" value="Thi4"/>
    <property type="match status" value="1"/>
</dbReference>
<evidence type="ECO:0000259" key="15">
    <source>
        <dbReference type="Pfam" id="PF05187"/>
    </source>
</evidence>
<evidence type="ECO:0000256" key="4">
    <source>
        <dbReference type="ARBA" id="ARBA00022485"/>
    </source>
</evidence>
<name>A0A7H9BNI1_9NEIS</name>
<evidence type="ECO:0000256" key="10">
    <source>
        <dbReference type="ARBA" id="ARBA00023004"/>
    </source>
</evidence>
<dbReference type="GO" id="GO:0051539">
    <property type="term" value="F:4 iron, 4 sulfur cluster binding"/>
    <property type="evidence" value="ECO:0007669"/>
    <property type="project" value="UniProtKB-UniRule"/>
</dbReference>
<feature type="domain" description="ETF-QO/FixX C-terminal" evidence="15">
    <location>
        <begin position="445"/>
        <end position="546"/>
    </location>
</feature>
<evidence type="ECO:0000256" key="13">
    <source>
        <dbReference type="ARBA" id="ARBA00052682"/>
    </source>
</evidence>
<evidence type="ECO:0000259" key="16">
    <source>
        <dbReference type="Pfam" id="PF21162"/>
    </source>
</evidence>